<comment type="caution">
    <text evidence="7">The sequence shown here is derived from an EMBL/GenBank/DDBJ whole genome shotgun (WGS) entry which is preliminary data.</text>
</comment>
<keyword evidence="5 6" id="KW-0472">Membrane</keyword>
<dbReference type="InterPro" id="IPR018499">
    <property type="entry name" value="Tetraspanin/Peripherin"/>
</dbReference>
<keyword evidence="8" id="KW-1185">Reference proteome</keyword>
<dbReference type="InterPro" id="IPR044991">
    <property type="entry name" value="TET_plant"/>
</dbReference>
<evidence type="ECO:0000256" key="6">
    <source>
        <dbReference type="SAM" id="Phobius"/>
    </source>
</evidence>
<reference evidence="7 8" key="1">
    <citation type="journal article" date="2021" name="Commun. Biol.">
        <title>The genome of Shorea leprosula (Dipterocarpaceae) highlights the ecological relevance of drought in aseasonal tropical rainforests.</title>
        <authorList>
            <person name="Ng K.K.S."/>
            <person name="Kobayashi M.J."/>
            <person name="Fawcett J.A."/>
            <person name="Hatakeyama M."/>
            <person name="Paape T."/>
            <person name="Ng C.H."/>
            <person name="Ang C.C."/>
            <person name="Tnah L.H."/>
            <person name="Lee C.T."/>
            <person name="Nishiyama T."/>
            <person name="Sese J."/>
            <person name="O'Brien M.J."/>
            <person name="Copetti D."/>
            <person name="Mohd Noor M.I."/>
            <person name="Ong R.C."/>
            <person name="Putra M."/>
            <person name="Sireger I.Z."/>
            <person name="Indrioko S."/>
            <person name="Kosugi Y."/>
            <person name="Izuno A."/>
            <person name="Isagi Y."/>
            <person name="Lee S.L."/>
            <person name="Shimizu K.K."/>
        </authorList>
    </citation>
    <scope>NUCLEOTIDE SEQUENCE [LARGE SCALE GENOMIC DNA]</scope>
    <source>
        <strain evidence="7">214</strain>
    </source>
</reference>
<organism evidence="7 8">
    <name type="scientific">Rubroshorea leprosula</name>
    <dbReference type="NCBI Taxonomy" id="152421"/>
    <lineage>
        <taxon>Eukaryota</taxon>
        <taxon>Viridiplantae</taxon>
        <taxon>Streptophyta</taxon>
        <taxon>Embryophyta</taxon>
        <taxon>Tracheophyta</taxon>
        <taxon>Spermatophyta</taxon>
        <taxon>Magnoliopsida</taxon>
        <taxon>eudicotyledons</taxon>
        <taxon>Gunneridae</taxon>
        <taxon>Pentapetalae</taxon>
        <taxon>rosids</taxon>
        <taxon>malvids</taxon>
        <taxon>Malvales</taxon>
        <taxon>Dipterocarpaceae</taxon>
        <taxon>Rubroshorea</taxon>
    </lineage>
</organism>
<evidence type="ECO:0000256" key="1">
    <source>
        <dbReference type="ARBA" id="ARBA00004141"/>
    </source>
</evidence>
<dbReference type="PANTHER" id="PTHR32191">
    <property type="entry name" value="TETRASPANIN-8-RELATED"/>
    <property type="match status" value="1"/>
</dbReference>
<feature type="transmembrane region" description="Helical" evidence="6">
    <location>
        <begin position="155"/>
        <end position="179"/>
    </location>
</feature>
<dbReference type="GO" id="GO:0016020">
    <property type="term" value="C:membrane"/>
    <property type="evidence" value="ECO:0007669"/>
    <property type="project" value="UniProtKB-SubCell"/>
</dbReference>
<evidence type="ECO:0000313" key="7">
    <source>
        <dbReference type="EMBL" id="GKV18151.1"/>
    </source>
</evidence>
<comment type="subcellular location">
    <subcellularLocation>
        <location evidence="1">Membrane</location>
        <topology evidence="1">Multi-pass membrane protein</topology>
    </subcellularLocation>
</comment>
<sequence>MVGVMLVMVPLLMMFTIGLTFVGAYKMESKRITASPMWFKSKVYNNNKWSEIKSYIHKSETCEEMAITSMALSSYVLNMQNLTPIQSGCCRPPTFCEMEAVNATFWMKKDHKSNRTHPYDTDCDTWNNDQNILCYDCQSCREGFLRTAEHKWRELGLFMVTMAVKLIISHLSVFLGTMLEH</sequence>
<evidence type="ECO:0000313" key="8">
    <source>
        <dbReference type="Proteomes" id="UP001054252"/>
    </source>
</evidence>
<comment type="similarity">
    <text evidence="2">Belongs to the tetraspanin (TM4SF) family.</text>
</comment>
<proteinExistence type="inferred from homology"/>
<dbReference type="Proteomes" id="UP001054252">
    <property type="component" value="Unassembled WGS sequence"/>
</dbReference>
<dbReference type="EMBL" id="BPVZ01000049">
    <property type="protein sequence ID" value="GKV18151.1"/>
    <property type="molecule type" value="Genomic_DNA"/>
</dbReference>
<gene>
    <name evidence="7" type="ORF">SLEP1_g28574</name>
</gene>
<dbReference type="GO" id="GO:0009734">
    <property type="term" value="P:auxin-activated signaling pathway"/>
    <property type="evidence" value="ECO:0007669"/>
    <property type="project" value="InterPro"/>
</dbReference>
<feature type="transmembrane region" description="Helical" evidence="6">
    <location>
        <begin position="6"/>
        <end position="25"/>
    </location>
</feature>
<evidence type="ECO:0000256" key="5">
    <source>
        <dbReference type="ARBA" id="ARBA00023136"/>
    </source>
</evidence>
<dbReference type="AlphaFoldDB" id="A0AAV5K0I6"/>
<keyword evidence="3 6" id="KW-0812">Transmembrane</keyword>
<protein>
    <submittedName>
        <fullName evidence="7">Uncharacterized protein</fullName>
    </submittedName>
</protein>
<evidence type="ECO:0000256" key="2">
    <source>
        <dbReference type="ARBA" id="ARBA00006840"/>
    </source>
</evidence>
<accession>A0AAV5K0I6</accession>
<evidence type="ECO:0000256" key="3">
    <source>
        <dbReference type="ARBA" id="ARBA00022692"/>
    </source>
</evidence>
<dbReference type="Pfam" id="PF00335">
    <property type="entry name" value="Tetraspanin"/>
    <property type="match status" value="1"/>
</dbReference>
<keyword evidence="4 6" id="KW-1133">Transmembrane helix</keyword>
<name>A0AAV5K0I6_9ROSI</name>
<evidence type="ECO:0000256" key="4">
    <source>
        <dbReference type="ARBA" id="ARBA00022989"/>
    </source>
</evidence>